<protein>
    <submittedName>
        <fullName evidence="1">Uncharacterized protein</fullName>
    </submittedName>
</protein>
<name>A0A1V0SLA9_9VIRU</name>
<gene>
    <name evidence="1" type="ORF">Klosneuvirus_5_78</name>
</gene>
<proteinExistence type="predicted"/>
<organism evidence="1">
    <name type="scientific">Klosneuvirus KNV1</name>
    <dbReference type="NCBI Taxonomy" id="1977640"/>
    <lineage>
        <taxon>Viruses</taxon>
        <taxon>Varidnaviria</taxon>
        <taxon>Bamfordvirae</taxon>
        <taxon>Nucleocytoviricota</taxon>
        <taxon>Megaviricetes</taxon>
        <taxon>Imitervirales</taxon>
        <taxon>Mimiviridae</taxon>
        <taxon>Klosneuvirinae</taxon>
        <taxon>Klosneuvirus</taxon>
    </lineage>
</organism>
<reference evidence="1" key="1">
    <citation type="journal article" date="2017" name="Science">
        <title>Giant viruses with an expanded complement of translation system components.</title>
        <authorList>
            <person name="Schulz F."/>
            <person name="Yutin N."/>
            <person name="Ivanova N.N."/>
            <person name="Ortega D.R."/>
            <person name="Lee T.K."/>
            <person name="Vierheilig J."/>
            <person name="Daims H."/>
            <person name="Horn M."/>
            <person name="Wagner M."/>
            <person name="Jensen G.J."/>
            <person name="Kyrpides N.C."/>
            <person name="Koonin E.V."/>
            <person name="Woyke T."/>
        </authorList>
    </citation>
    <scope>NUCLEOTIDE SEQUENCE</scope>
    <source>
        <strain evidence="1">KNV1</strain>
    </source>
</reference>
<evidence type="ECO:0000313" key="1">
    <source>
        <dbReference type="EMBL" id="ARF12408.1"/>
    </source>
</evidence>
<accession>A0A1V0SLA9</accession>
<sequence>MENSIKYCFNLFVQYMKTSSVKDLRNYDTSTMTIEQIRSEIDIIYMKYILASTYTLSDSAVGTVAYRHLKEMIDGNENKQLRHELDELKIKFSDFLFQK</sequence>
<dbReference type="EMBL" id="KY684112">
    <property type="protein sequence ID" value="ARF12408.1"/>
    <property type="molecule type" value="Genomic_DNA"/>
</dbReference>